<dbReference type="Gene3D" id="3.40.50.360">
    <property type="match status" value="1"/>
</dbReference>
<dbReference type="Proteomes" id="UP000250222">
    <property type="component" value="Unassembled WGS sequence"/>
</dbReference>
<reference evidence="3 4" key="1">
    <citation type="submission" date="2016-10" db="EMBL/GenBank/DDBJ databases">
        <authorList>
            <person name="Cai Z."/>
        </authorList>
    </citation>
    <scope>NUCLEOTIDE SEQUENCE [LARGE SCALE GENOMIC DNA]</scope>
    <source>
        <strain evidence="3 4">CGMCC 1.10826</strain>
    </source>
</reference>
<dbReference type="GO" id="GO:0005829">
    <property type="term" value="C:cytosol"/>
    <property type="evidence" value="ECO:0007669"/>
    <property type="project" value="TreeGrafter"/>
</dbReference>
<name>A0A2Y9A6Y9_9MICO</name>
<evidence type="ECO:0000313" key="4">
    <source>
        <dbReference type="Proteomes" id="UP000250222"/>
    </source>
</evidence>
<dbReference type="SUPFAM" id="SSF52218">
    <property type="entry name" value="Flavoproteins"/>
    <property type="match status" value="1"/>
</dbReference>
<dbReference type="PANTHER" id="PTHR30543">
    <property type="entry name" value="CHROMATE REDUCTASE"/>
    <property type="match status" value="1"/>
</dbReference>
<dbReference type="InterPro" id="IPR029039">
    <property type="entry name" value="Flavoprotein-like_sf"/>
</dbReference>
<keyword evidence="4" id="KW-1185">Reference proteome</keyword>
<dbReference type="Pfam" id="PF03358">
    <property type="entry name" value="FMN_red"/>
    <property type="match status" value="1"/>
</dbReference>
<organism evidence="3 4">
    <name type="scientific">Georgenia satyanarayanai</name>
    <dbReference type="NCBI Taxonomy" id="860221"/>
    <lineage>
        <taxon>Bacteria</taxon>
        <taxon>Bacillati</taxon>
        <taxon>Actinomycetota</taxon>
        <taxon>Actinomycetes</taxon>
        <taxon>Micrococcales</taxon>
        <taxon>Bogoriellaceae</taxon>
        <taxon>Georgenia</taxon>
    </lineage>
</organism>
<feature type="compositionally biased region" description="Basic and acidic residues" evidence="1">
    <location>
        <begin position="201"/>
        <end position="216"/>
    </location>
</feature>
<dbReference type="InterPro" id="IPR005025">
    <property type="entry name" value="FMN_Rdtase-like_dom"/>
</dbReference>
<dbReference type="PANTHER" id="PTHR30543:SF21">
    <property type="entry name" value="NAD(P)H-DEPENDENT FMN REDUCTASE LOT6"/>
    <property type="match status" value="1"/>
</dbReference>
<dbReference type="GO" id="GO:0010181">
    <property type="term" value="F:FMN binding"/>
    <property type="evidence" value="ECO:0007669"/>
    <property type="project" value="TreeGrafter"/>
</dbReference>
<dbReference type="InterPro" id="IPR050712">
    <property type="entry name" value="NAD(P)H-dep_reductase"/>
</dbReference>
<evidence type="ECO:0000256" key="1">
    <source>
        <dbReference type="SAM" id="MobiDB-lite"/>
    </source>
</evidence>
<dbReference type="EMBL" id="UETB01000004">
    <property type="protein sequence ID" value="SSA40110.1"/>
    <property type="molecule type" value="Genomic_DNA"/>
</dbReference>
<dbReference type="RefSeq" id="WP_181424560.1">
    <property type="nucleotide sequence ID" value="NZ_QKLZ01000004.1"/>
</dbReference>
<dbReference type="GO" id="GO:0016491">
    <property type="term" value="F:oxidoreductase activity"/>
    <property type="evidence" value="ECO:0007669"/>
    <property type="project" value="InterPro"/>
</dbReference>
<evidence type="ECO:0000313" key="3">
    <source>
        <dbReference type="EMBL" id="SSA40110.1"/>
    </source>
</evidence>
<sequence length="234" mass="25664">MIRLAVLNAATSPNRLGNHITDWVIDRLGTNRAFVIDRIDLRDVGLPLFDEPGLPRYGRHRHEHTRRWARRIDAADGFVVVSPEYNRGYSALLKNALDYLVQEWAFKPVGIVSYGSGMSGGLRGAEALRTVLSALQMYPVREMVVVPFVTEAAVREGTVAASAGMVEGMELMMDALVRMDAAMHLLRAPDEELGDQQGEQAGRDGAETHSHPRDSGTDAGWSATSALKRPPGFV</sequence>
<protein>
    <submittedName>
        <fullName evidence="3">NAD(P)H-dependent FMN reductase</fullName>
    </submittedName>
</protein>
<evidence type="ECO:0000259" key="2">
    <source>
        <dbReference type="Pfam" id="PF03358"/>
    </source>
</evidence>
<gene>
    <name evidence="3" type="ORF">SAMN05216184_10424</name>
</gene>
<proteinExistence type="predicted"/>
<dbReference type="AlphaFoldDB" id="A0A2Y9A6Y9"/>
<feature type="domain" description="NADPH-dependent FMN reductase-like" evidence="2">
    <location>
        <begin position="3"/>
        <end position="148"/>
    </location>
</feature>
<feature type="region of interest" description="Disordered" evidence="1">
    <location>
        <begin position="194"/>
        <end position="234"/>
    </location>
</feature>
<accession>A0A2Y9A6Y9</accession>